<dbReference type="InterPro" id="IPR011856">
    <property type="entry name" value="tRNA_endonuc-like_dom_sf"/>
</dbReference>
<feature type="domain" description="Restriction endonuclease type IV Mrr" evidence="1">
    <location>
        <begin position="194"/>
        <end position="311"/>
    </location>
</feature>
<protein>
    <recommendedName>
        <fullName evidence="1">Restriction endonuclease type IV Mrr domain-containing protein</fullName>
    </recommendedName>
</protein>
<dbReference type="InterPro" id="IPR007560">
    <property type="entry name" value="Restrct_endonuc_IV_Mrr"/>
</dbReference>
<sequence>MTTPLYTLVRSSRALMDTGEIGYGWSQIDFSKYPDANSLIEQGFIKNNIDFGRKRKQIMRYRSLKAGDRVVVPMSGTIVIAEVIGVRRHVLGSDVVYSENRISVRYFTDAKGSAFIPRTALTTKLQSRLRLRASIGVLDDFAEEIEKQIAGLNQGEIHTWKHEVEARQFQQETQFKTELLKRLQSGSDIALKAGGDGLEQLIRNLLEANGYNARILPKRQSSGIDDVDIAAHKTNDLTSDLEGLYIQIKHHRGHTGLHAVRQLDAFEDEGEEIRFCRKVLITTASLEREVLEEAERCGIATLDGIQLVDWIYQQRDKLNERDRAVLGISNVPQLI</sequence>
<dbReference type="Gene3D" id="3.40.1350.10">
    <property type="match status" value="1"/>
</dbReference>
<dbReference type="InterPro" id="IPR011335">
    <property type="entry name" value="Restrct_endonuc-II-like"/>
</dbReference>
<dbReference type="STRING" id="1195763.ABT56_17390"/>
<dbReference type="GO" id="GO:0009307">
    <property type="term" value="P:DNA restriction-modification system"/>
    <property type="evidence" value="ECO:0007669"/>
    <property type="project" value="InterPro"/>
</dbReference>
<dbReference type="Proteomes" id="UP000036097">
    <property type="component" value="Unassembled WGS sequence"/>
</dbReference>
<evidence type="ECO:0000259" key="1">
    <source>
        <dbReference type="Pfam" id="PF04471"/>
    </source>
</evidence>
<accession>A0A0J1JNP7</accession>
<dbReference type="EMBL" id="LDOT01000025">
    <property type="protein sequence ID" value="KLV03852.1"/>
    <property type="molecule type" value="Genomic_DNA"/>
</dbReference>
<evidence type="ECO:0000313" key="2">
    <source>
        <dbReference type="EMBL" id="KLV03852.1"/>
    </source>
</evidence>
<dbReference type="GO" id="GO:0004519">
    <property type="term" value="F:endonuclease activity"/>
    <property type="evidence" value="ECO:0007669"/>
    <property type="project" value="InterPro"/>
</dbReference>
<dbReference type="GO" id="GO:0003677">
    <property type="term" value="F:DNA binding"/>
    <property type="evidence" value="ECO:0007669"/>
    <property type="project" value="InterPro"/>
</dbReference>
<dbReference type="RefSeq" id="WP_047880177.1">
    <property type="nucleotide sequence ID" value="NZ_LDOT01000025.1"/>
</dbReference>
<comment type="caution">
    <text evidence="2">The sequence shown here is derived from an EMBL/GenBank/DDBJ whole genome shotgun (WGS) entry which is preliminary data.</text>
</comment>
<name>A0A0J1JNP7_9GAMM</name>
<dbReference type="Pfam" id="PF04471">
    <property type="entry name" value="Mrr_cat"/>
    <property type="match status" value="1"/>
</dbReference>
<dbReference type="SUPFAM" id="SSF52980">
    <property type="entry name" value="Restriction endonuclease-like"/>
    <property type="match status" value="1"/>
</dbReference>
<reference evidence="2 3" key="1">
    <citation type="submission" date="2015-05" db="EMBL/GenBank/DDBJ databases">
        <title>Photobacterium galathea sp. nov.</title>
        <authorList>
            <person name="Machado H."/>
            <person name="Gram L."/>
        </authorList>
    </citation>
    <scope>NUCLEOTIDE SEQUENCE [LARGE SCALE GENOMIC DNA]</scope>
    <source>
        <strain evidence="2 3">CGMCC 1.12159</strain>
    </source>
</reference>
<evidence type="ECO:0000313" key="3">
    <source>
        <dbReference type="Proteomes" id="UP000036097"/>
    </source>
</evidence>
<gene>
    <name evidence="2" type="ORF">ABT56_17390</name>
</gene>
<proteinExistence type="predicted"/>
<dbReference type="PATRIC" id="fig|1195763.3.peg.3708"/>
<dbReference type="AlphaFoldDB" id="A0A0J1JNP7"/>
<organism evidence="2 3">
    <name type="scientific">Photobacterium aquae</name>
    <dbReference type="NCBI Taxonomy" id="1195763"/>
    <lineage>
        <taxon>Bacteria</taxon>
        <taxon>Pseudomonadati</taxon>
        <taxon>Pseudomonadota</taxon>
        <taxon>Gammaproteobacteria</taxon>
        <taxon>Vibrionales</taxon>
        <taxon>Vibrionaceae</taxon>
        <taxon>Photobacterium</taxon>
    </lineage>
</organism>
<keyword evidence="3" id="KW-1185">Reference proteome</keyword>